<organism evidence="9">
    <name type="scientific">freshwater metagenome</name>
    <dbReference type="NCBI Taxonomy" id="449393"/>
    <lineage>
        <taxon>unclassified sequences</taxon>
        <taxon>metagenomes</taxon>
        <taxon>ecological metagenomes</taxon>
    </lineage>
</organism>
<dbReference type="GO" id="GO:0050660">
    <property type="term" value="F:flavin adenine dinucleotide binding"/>
    <property type="evidence" value="ECO:0007669"/>
    <property type="project" value="InterPro"/>
</dbReference>
<protein>
    <submittedName>
        <fullName evidence="9">Unannotated protein</fullName>
    </submittedName>
</protein>
<evidence type="ECO:0000256" key="3">
    <source>
        <dbReference type="ARBA" id="ARBA00022630"/>
    </source>
</evidence>
<dbReference type="Pfam" id="PF02771">
    <property type="entry name" value="Acyl-CoA_dh_N"/>
    <property type="match status" value="1"/>
</dbReference>
<evidence type="ECO:0000256" key="6">
    <source>
        <dbReference type="SAM" id="MobiDB-lite"/>
    </source>
</evidence>
<dbReference type="InterPro" id="IPR037069">
    <property type="entry name" value="AcylCoA_DH/ox_N_sf"/>
</dbReference>
<dbReference type="PANTHER" id="PTHR43884">
    <property type="entry name" value="ACYL-COA DEHYDROGENASE"/>
    <property type="match status" value="1"/>
</dbReference>
<dbReference type="Gene3D" id="1.10.540.10">
    <property type="entry name" value="Acyl-CoA dehydrogenase/oxidase, N-terminal domain"/>
    <property type="match status" value="1"/>
</dbReference>
<keyword evidence="4" id="KW-0274">FAD</keyword>
<evidence type="ECO:0000256" key="2">
    <source>
        <dbReference type="ARBA" id="ARBA00009347"/>
    </source>
</evidence>
<dbReference type="InterPro" id="IPR009075">
    <property type="entry name" value="AcylCo_DH/oxidase_C"/>
</dbReference>
<feature type="domain" description="Acyl-CoA dehydrogenase/oxidase N-terminal" evidence="8">
    <location>
        <begin position="8"/>
        <end position="86"/>
    </location>
</feature>
<keyword evidence="5" id="KW-0560">Oxidoreductase</keyword>
<evidence type="ECO:0000259" key="7">
    <source>
        <dbReference type="Pfam" id="PF00441"/>
    </source>
</evidence>
<feature type="domain" description="Acyl-CoA dehydrogenase/oxidase C-terminal" evidence="7">
    <location>
        <begin position="185"/>
        <end position="326"/>
    </location>
</feature>
<name>A0A6J5YKE1_9ZZZZ</name>
<evidence type="ECO:0000256" key="4">
    <source>
        <dbReference type="ARBA" id="ARBA00022827"/>
    </source>
</evidence>
<dbReference type="InterPro" id="IPR036250">
    <property type="entry name" value="AcylCo_DH-like_C"/>
</dbReference>
<dbReference type="PANTHER" id="PTHR43884:SF20">
    <property type="entry name" value="ACYL-COA DEHYDROGENASE FADE28"/>
    <property type="match status" value="1"/>
</dbReference>
<dbReference type="InterPro" id="IPR009100">
    <property type="entry name" value="AcylCoA_DH/oxidase_NM_dom_sf"/>
</dbReference>
<reference evidence="9" key="1">
    <citation type="submission" date="2020-05" db="EMBL/GenBank/DDBJ databases">
        <authorList>
            <person name="Chiriac C."/>
            <person name="Salcher M."/>
            <person name="Ghai R."/>
            <person name="Kavagutti S V."/>
        </authorList>
    </citation>
    <scope>NUCLEOTIDE SEQUENCE</scope>
</reference>
<dbReference type="EMBL" id="CAESAL010000003">
    <property type="protein sequence ID" value="CAB4330534.1"/>
    <property type="molecule type" value="Genomic_DNA"/>
</dbReference>
<dbReference type="SUPFAM" id="SSF47203">
    <property type="entry name" value="Acyl-CoA dehydrogenase C-terminal domain-like"/>
    <property type="match status" value="1"/>
</dbReference>
<accession>A0A6J5YKE1</accession>
<dbReference type="Pfam" id="PF00441">
    <property type="entry name" value="Acyl-CoA_dh_1"/>
    <property type="match status" value="1"/>
</dbReference>
<dbReference type="InterPro" id="IPR013786">
    <property type="entry name" value="AcylCoA_DH/ox_N"/>
</dbReference>
<evidence type="ECO:0000256" key="1">
    <source>
        <dbReference type="ARBA" id="ARBA00001974"/>
    </source>
</evidence>
<comment type="similarity">
    <text evidence="2">Belongs to the acyl-CoA dehydrogenase family.</text>
</comment>
<keyword evidence="3" id="KW-0285">Flavoprotein</keyword>
<gene>
    <name evidence="9" type="ORF">UFOPK3331_00135</name>
</gene>
<proteinExistence type="inferred from homology"/>
<feature type="region of interest" description="Disordered" evidence="6">
    <location>
        <begin position="147"/>
        <end position="167"/>
    </location>
</feature>
<dbReference type="SUPFAM" id="SSF56645">
    <property type="entry name" value="Acyl-CoA dehydrogenase NM domain-like"/>
    <property type="match status" value="1"/>
</dbReference>
<dbReference type="Gene3D" id="1.20.140.10">
    <property type="entry name" value="Butyryl-CoA Dehydrogenase, subunit A, domain 3"/>
    <property type="match status" value="1"/>
</dbReference>
<sequence length="341" mass="35475">MSVDLGLSPDQESIAELFNGFFSNEAPPAVARAAEPLGFDRELWNKVIELGAPGMGCAVEIGGGGASLGDLVVVAETVGRSIAPIPLIDHLAALSVLSDADLVAGEVIAAVAVRPADANGIWSLVPAGAVADVVIGVDGDETVVVRSTPPMSGPRNHGSMPLADRSAREGSRTVLGPASLFEVVLNRWKLLTAAALVGIAEAAKELGVAYVKERTQFGVPVGSFQAVQHGLADLPVAIDGGRLLTHKAAWALDNVTDGLIDWANNEITDGSTLATMAFLFAADGAVMATDRSLHYHGGYGFAEEYDIQMYYRRARGWSLILGDSTSVGLSLADRLFGTVEG</sequence>
<evidence type="ECO:0000313" key="9">
    <source>
        <dbReference type="EMBL" id="CAB4330534.1"/>
    </source>
</evidence>
<comment type="cofactor">
    <cofactor evidence="1">
        <name>FAD</name>
        <dbReference type="ChEBI" id="CHEBI:57692"/>
    </cofactor>
</comment>
<evidence type="ECO:0000259" key="8">
    <source>
        <dbReference type="Pfam" id="PF02771"/>
    </source>
</evidence>
<evidence type="ECO:0000256" key="5">
    <source>
        <dbReference type="ARBA" id="ARBA00023002"/>
    </source>
</evidence>
<dbReference type="AlphaFoldDB" id="A0A6J5YKE1"/>
<dbReference type="GO" id="GO:0003995">
    <property type="term" value="F:acyl-CoA dehydrogenase activity"/>
    <property type="evidence" value="ECO:0007669"/>
    <property type="project" value="TreeGrafter"/>
</dbReference>